<evidence type="ECO:0000256" key="4">
    <source>
        <dbReference type="SAM" id="MobiDB-lite"/>
    </source>
</evidence>
<evidence type="ECO:0000256" key="2">
    <source>
        <dbReference type="ARBA" id="ARBA00022722"/>
    </source>
</evidence>
<feature type="region of interest" description="Disordered" evidence="4">
    <location>
        <begin position="268"/>
        <end position="309"/>
    </location>
</feature>
<dbReference type="InterPro" id="IPR026444">
    <property type="entry name" value="Secre_tail"/>
</dbReference>
<dbReference type="InterPro" id="IPR044925">
    <property type="entry name" value="His-Me_finger_sf"/>
</dbReference>
<feature type="chain" id="PRO_5038483033" evidence="5">
    <location>
        <begin position="30"/>
        <end position="390"/>
    </location>
</feature>
<dbReference type="EMBL" id="JADIMZ010000116">
    <property type="protein sequence ID" value="MBO8433206.1"/>
    <property type="molecule type" value="Genomic_DNA"/>
</dbReference>
<keyword evidence="6" id="KW-0255">Endonuclease</keyword>
<dbReference type="Pfam" id="PF04231">
    <property type="entry name" value="Endonuclease_1"/>
    <property type="match status" value="1"/>
</dbReference>
<comment type="similarity">
    <text evidence="1">Belongs to the EndA/NucM nuclease family.</text>
</comment>
<accession>A0A9D9H1T9</accession>
<protein>
    <submittedName>
        <fullName evidence="6">Endonuclease</fullName>
    </submittedName>
</protein>
<evidence type="ECO:0000256" key="3">
    <source>
        <dbReference type="ARBA" id="ARBA00022801"/>
    </source>
</evidence>
<dbReference type="GO" id="GO:0004519">
    <property type="term" value="F:endonuclease activity"/>
    <property type="evidence" value="ECO:0007669"/>
    <property type="project" value="UniProtKB-KW"/>
</dbReference>
<sequence>MNLLEKSLLRKIFVCAVALLPSWASLAIADEPEGYYESAYGKSGYALKTALHQIIRDHASLSYKELWEAFRTTDVREDGYVWDMYSDCDFVFGSNQCGNYKQEGDCYNREHSFPKSWFDDASPMYTDLFHLYPTDGYVNGRRGNNPFGEVDNPTYTSQAGCKVGPNATPGYSGTVFEPLDEYKGDFARTYFYMATRYEDRIANWGSCPICNGSDDQAFDSWVVDLLLQWHEQDPVSDKERDRNDAVYVYQENRNPFIDYPELVEKIWGEDNTPFDPENPDPDPEPNPDPEPEPEPDPEPEPEPGPNPDTLWVENWSAPADFRMYPNPTTGEVFLGLPSVGKVEVYAVSGQRIRDLEADSDEVVLRLSRSGIYFIRFVSREGIAVKRLLVL</sequence>
<proteinExistence type="inferred from homology"/>
<evidence type="ECO:0000256" key="1">
    <source>
        <dbReference type="ARBA" id="ARBA00006429"/>
    </source>
</evidence>
<evidence type="ECO:0000313" key="6">
    <source>
        <dbReference type="EMBL" id="MBO8433206.1"/>
    </source>
</evidence>
<feature type="compositionally biased region" description="Acidic residues" evidence="4">
    <location>
        <begin position="277"/>
        <end position="301"/>
    </location>
</feature>
<dbReference type="AlphaFoldDB" id="A0A9D9H1T9"/>
<keyword evidence="2" id="KW-0540">Nuclease</keyword>
<name>A0A9D9H1T9_9BACT</name>
<dbReference type="GO" id="GO:0016787">
    <property type="term" value="F:hydrolase activity"/>
    <property type="evidence" value="ECO:0007669"/>
    <property type="project" value="UniProtKB-KW"/>
</dbReference>
<dbReference type="Proteomes" id="UP000823612">
    <property type="component" value="Unassembled WGS sequence"/>
</dbReference>
<dbReference type="PANTHER" id="PTHR33607">
    <property type="entry name" value="ENDONUCLEASE-1"/>
    <property type="match status" value="1"/>
</dbReference>
<keyword evidence="3" id="KW-0378">Hydrolase</keyword>
<dbReference type="SUPFAM" id="SSF54060">
    <property type="entry name" value="His-Me finger endonucleases"/>
    <property type="match status" value="1"/>
</dbReference>
<reference evidence="6" key="2">
    <citation type="journal article" date="2021" name="PeerJ">
        <title>Extensive microbial diversity within the chicken gut microbiome revealed by metagenomics and culture.</title>
        <authorList>
            <person name="Gilroy R."/>
            <person name="Ravi A."/>
            <person name="Getino M."/>
            <person name="Pursley I."/>
            <person name="Horton D.L."/>
            <person name="Alikhan N.F."/>
            <person name="Baker D."/>
            <person name="Gharbi K."/>
            <person name="Hall N."/>
            <person name="Watson M."/>
            <person name="Adriaenssens E.M."/>
            <person name="Foster-Nyarko E."/>
            <person name="Jarju S."/>
            <person name="Secka A."/>
            <person name="Antonio M."/>
            <person name="Oren A."/>
            <person name="Chaudhuri R.R."/>
            <person name="La Ragione R."/>
            <person name="Hildebrand F."/>
            <person name="Pallen M.J."/>
        </authorList>
    </citation>
    <scope>NUCLEOTIDE SEQUENCE</scope>
    <source>
        <strain evidence="6">2889</strain>
    </source>
</reference>
<reference evidence="6" key="1">
    <citation type="submission" date="2020-10" db="EMBL/GenBank/DDBJ databases">
        <authorList>
            <person name="Gilroy R."/>
        </authorList>
    </citation>
    <scope>NUCLEOTIDE SEQUENCE</scope>
    <source>
        <strain evidence="6">2889</strain>
    </source>
</reference>
<evidence type="ECO:0000256" key="5">
    <source>
        <dbReference type="SAM" id="SignalP"/>
    </source>
</evidence>
<dbReference type="PANTHER" id="PTHR33607:SF2">
    <property type="entry name" value="ENDONUCLEASE-1"/>
    <property type="match status" value="1"/>
</dbReference>
<organism evidence="6 7">
    <name type="scientific">Candidatus Pullibacteroides excrementavium</name>
    <dbReference type="NCBI Taxonomy" id="2840905"/>
    <lineage>
        <taxon>Bacteria</taxon>
        <taxon>Pseudomonadati</taxon>
        <taxon>Bacteroidota</taxon>
        <taxon>Bacteroidia</taxon>
        <taxon>Bacteroidales</taxon>
        <taxon>Candidatus Pullibacteroides</taxon>
    </lineage>
</organism>
<comment type="caution">
    <text evidence="6">The sequence shown here is derived from an EMBL/GenBank/DDBJ whole genome shotgun (WGS) entry which is preliminary data.</text>
</comment>
<keyword evidence="5" id="KW-0732">Signal</keyword>
<dbReference type="NCBIfam" id="TIGR04183">
    <property type="entry name" value="Por_Secre_tail"/>
    <property type="match status" value="1"/>
</dbReference>
<feature type="signal peptide" evidence="5">
    <location>
        <begin position="1"/>
        <end position="29"/>
    </location>
</feature>
<dbReference type="InterPro" id="IPR007346">
    <property type="entry name" value="Endonuclease-I"/>
</dbReference>
<evidence type="ECO:0000313" key="7">
    <source>
        <dbReference type="Proteomes" id="UP000823612"/>
    </source>
</evidence>
<gene>
    <name evidence="6" type="ORF">IAB08_07970</name>
</gene>